<comment type="subcellular location">
    <subcellularLocation>
        <location evidence="9">Cytoplasm</location>
    </subcellularLocation>
</comment>
<dbReference type="PRINTS" id="PR00985">
    <property type="entry name" value="TRNASYNTHLEU"/>
</dbReference>
<evidence type="ECO:0000256" key="5">
    <source>
        <dbReference type="ARBA" id="ARBA00022840"/>
    </source>
</evidence>
<dbReference type="HAMAP" id="MF_00049_B">
    <property type="entry name" value="Leu_tRNA_synth_B"/>
    <property type="match status" value="1"/>
</dbReference>
<dbReference type="SUPFAM" id="SSF47323">
    <property type="entry name" value="Anticodon-binding domain of a subclass of class I aminoacyl-tRNA synthetases"/>
    <property type="match status" value="1"/>
</dbReference>
<organism evidence="14 15">
    <name type="scientific">Flammeovirga yaeyamensis</name>
    <dbReference type="NCBI Taxonomy" id="367791"/>
    <lineage>
        <taxon>Bacteria</taxon>
        <taxon>Pseudomonadati</taxon>
        <taxon>Bacteroidota</taxon>
        <taxon>Cytophagia</taxon>
        <taxon>Cytophagales</taxon>
        <taxon>Flammeovirgaceae</taxon>
        <taxon>Flammeovirga</taxon>
    </lineage>
</organism>
<evidence type="ECO:0000256" key="7">
    <source>
        <dbReference type="ARBA" id="ARBA00023146"/>
    </source>
</evidence>
<dbReference type="InterPro" id="IPR002302">
    <property type="entry name" value="Leu-tRNA-ligase"/>
</dbReference>
<feature type="domain" description="Aminoacyl-tRNA synthetase class Ia" evidence="11">
    <location>
        <begin position="696"/>
        <end position="723"/>
    </location>
</feature>
<comment type="similarity">
    <text evidence="1 9 10">Belongs to the class-I aminoacyl-tRNA synthetase family.</text>
</comment>
<dbReference type="CDD" id="cd07958">
    <property type="entry name" value="Anticodon_Ia_Leu_BEm"/>
    <property type="match status" value="1"/>
</dbReference>
<evidence type="ECO:0000259" key="13">
    <source>
        <dbReference type="Pfam" id="PF13603"/>
    </source>
</evidence>
<dbReference type="Proteomes" id="UP000678679">
    <property type="component" value="Chromosome 1"/>
</dbReference>
<gene>
    <name evidence="9 14" type="primary">leuS</name>
    <name evidence="14" type="ORF">KMW28_12085</name>
</gene>
<dbReference type="AlphaFoldDB" id="A0AAX1MZ89"/>
<evidence type="ECO:0000256" key="6">
    <source>
        <dbReference type="ARBA" id="ARBA00022917"/>
    </source>
</evidence>
<evidence type="ECO:0000259" key="11">
    <source>
        <dbReference type="Pfam" id="PF00133"/>
    </source>
</evidence>
<reference evidence="14 15" key="1">
    <citation type="submission" date="2021-05" db="EMBL/GenBank/DDBJ databases">
        <title>Comparative genomic studies on the polysaccharide-degrading batcterial strains of the Flammeovirga genus.</title>
        <authorList>
            <person name="Zewei F."/>
            <person name="Zheng Z."/>
            <person name="Yu L."/>
            <person name="Ruyue G."/>
            <person name="Yanhong M."/>
            <person name="Yuanyuan C."/>
            <person name="Jingyan G."/>
            <person name="Wenjun H."/>
        </authorList>
    </citation>
    <scope>NUCLEOTIDE SEQUENCE [LARGE SCALE GENOMIC DNA]</scope>
    <source>
        <strain evidence="14 15">NBRC:100898</strain>
    </source>
</reference>
<dbReference type="Pfam" id="PF08264">
    <property type="entry name" value="Anticodon_1"/>
    <property type="match status" value="1"/>
</dbReference>
<dbReference type="InterPro" id="IPR002300">
    <property type="entry name" value="aa-tRNA-synth_Ia"/>
</dbReference>
<keyword evidence="3 9" id="KW-0436">Ligase</keyword>
<dbReference type="Pfam" id="PF13603">
    <property type="entry name" value="tRNA-synt_1_2"/>
    <property type="match status" value="1"/>
</dbReference>
<dbReference type="FunFam" id="3.40.50.620:FF:000060">
    <property type="entry name" value="Leucine--tRNA ligase"/>
    <property type="match status" value="1"/>
</dbReference>
<dbReference type="FunFam" id="1.10.730.10:FF:000011">
    <property type="entry name" value="Leucine--tRNA ligase chloroplastic/mitochondrial"/>
    <property type="match status" value="1"/>
</dbReference>
<comment type="catalytic activity">
    <reaction evidence="8 9">
        <text>tRNA(Leu) + L-leucine + ATP = L-leucyl-tRNA(Leu) + AMP + diphosphate</text>
        <dbReference type="Rhea" id="RHEA:11688"/>
        <dbReference type="Rhea" id="RHEA-COMP:9613"/>
        <dbReference type="Rhea" id="RHEA-COMP:9622"/>
        <dbReference type="ChEBI" id="CHEBI:30616"/>
        <dbReference type="ChEBI" id="CHEBI:33019"/>
        <dbReference type="ChEBI" id="CHEBI:57427"/>
        <dbReference type="ChEBI" id="CHEBI:78442"/>
        <dbReference type="ChEBI" id="CHEBI:78494"/>
        <dbReference type="ChEBI" id="CHEBI:456215"/>
        <dbReference type="EC" id="6.1.1.4"/>
    </reaction>
</comment>
<dbReference type="PANTHER" id="PTHR43740:SF2">
    <property type="entry name" value="LEUCINE--TRNA LIGASE, MITOCHONDRIAL"/>
    <property type="match status" value="1"/>
</dbReference>
<dbReference type="InterPro" id="IPR025709">
    <property type="entry name" value="Leu_tRNA-synth_edit"/>
</dbReference>
<dbReference type="EMBL" id="CP076132">
    <property type="protein sequence ID" value="QWG00392.1"/>
    <property type="molecule type" value="Genomic_DNA"/>
</dbReference>
<dbReference type="InterPro" id="IPR009008">
    <property type="entry name" value="Val/Leu/Ile-tRNA-synth_edit"/>
</dbReference>
<evidence type="ECO:0000256" key="10">
    <source>
        <dbReference type="RuleBase" id="RU363035"/>
    </source>
</evidence>
<dbReference type="GO" id="GO:0006429">
    <property type="term" value="P:leucyl-tRNA aminoacylation"/>
    <property type="evidence" value="ECO:0007669"/>
    <property type="project" value="UniProtKB-UniRule"/>
</dbReference>
<feature type="short sequence motif" description="'KMSKS' region" evidence="9">
    <location>
        <begin position="697"/>
        <end position="701"/>
    </location>
</feature>
<evidence type="ECO:0000256" key="9">
    <source>
        <dbReference type="HAMAP-Rule" id="MF_00049"/>
    </source>
</evidence>
<keyword evidence="15" id="KW-1185">Reference proteome</keyword>
<evidence type="ECO:0000313" key="15">
    <source>
        <dbReference type="Proteomes" id="UP000678679"/>
    </source>
</evidence>
<keyword evidence="6 9" id="KW-0648">Protein biosynthesis</keyword>
<keyword evidence="7 9" id="KW-0030">Aminoacyl-tRNA synthetase</keyword>
<accession>A0AAX1MZ89</accession>
<feature type="domain" description="Methionyl/Valyl/Leucyl/Isoleucyl-tRNA synthetase anticodon-binding" evidence="12">
    <location>
        <begin position="774"/>
        <end position="884"/>
    </location>
</feature>
<evidence type="ECO:0000259" key="12">
    <source>
        <dbReference type="Pfam" id="PF08264"/>
    </source>
</evidence>
<dbReference type="GO" id="GO:0002161">
    <property type="term" value="F:aminoacyl-tRNA deacylase activity"/>
    <property type="evidence" value="ECO:0007669"/>
    <property type="project" value="InterPro"/>
</dbReference>
<dbReference type="PROSITE" id="PS00178">
    <property type="entry name" value="AA_TRNA_LIGASE_I"/>
    <property type="match status" value="1"/>
</dbReference>
<evidence type="ECO:0000256" key="2">
    <source>
        <dbReference type="ARBA" id="ARBA00022490"/>
    </source>
</evidence>
<dbReference type="KEGG" id="fya:KMW28_12085"/>
<evidence type="ECO:0000256" key="4">
    <source>
        <dbReference type="ARBA" id="ARBA00022741"/>
    </source>
</evidence>
<dbReference type="SUPFAM" id="SSF50677">
    <property type="entry name" value="ValRS/IleRS/LeuRS editing domain"/>
    <property type="match status" value="1"/>
</dbReference>
<dbReference type="SUPFAM" id="SSF52374">
    <property type="entry name" value="Nucleotidylyl transferase"/>
    <property type="match status" value="1"/>
</dbReference>
<dbReference type="CDD" id="cd00812">
    <property type="entry name" value="LeuRS_core"/>
    <property type="match status" value="1"/>
</dbReference>
<name>A0AAX1MZ89_9BACT</name>
<dbReference type="EC" id="6.1.1.4" evidence="9"/>
<evidence type="ECO:0000256" key="8">
    <source>
        <dbReference type="ARBA" id="ARBA00047469"/>
    </source>
</evidence>
<dbReference type="RefSeq" id="WP_169663199.1">
    <property type="nucleotide sequence ID" value="NZ_CP076132.1"/>
</dbReference>
<comment type="caution">
    <text evidence="9">Lacks conserved residue(s) required for the propagation of feature annotation.</text>
</comment>
<evidence type="ECO:0000256" key="3">
    <source>
        <dbReference type="ARBA" id="ARBA00022598"/>
    </source>
</evidence>
<dbReference type="FunFam" id="3.40.50.620:FF:000056">
    <property type="entry name" value="Leucine--tRNA ligase"/>
    <property type="match status" value="1"/>
</dbReference>
<feature type="domain" description="Aminoacyl-tRNA synthetase class Ia" evidence="11">
    <location>
        <begin position="12"/>
        <end position="145"/>
    </location>
</feature>
<dbReference type="Gene3D" id="1.10.730.10">
    <property type="entry name" value="Isoleucyl-tRNA Synthetase, Domain 1"/>
    <property type="match status" value="2"/>
</dbReference>
<dbReference type="Pfam" id="PF00133">
    <property type="entry name" value="tRNA-synt_1"/>
    <property type="match status" value="2"/>
</dbReference>
<keyword evidence="5 9" id="KW-0067">ATP-binding</keyword>
<dbReference type="NCBIfam" id="TIGR00396">
    <property type="entry name" value="leuS_bact"/>
    <property type="match status" value="1"/>
</dbReference>
<dbReference type="PANTHER" id="PTHR43740">
    <property type="entry name" value="LEUCYL-TRNA SYNTHETASE"/>
    <property type="match status" value="1"/>
</dbReference>
<dbReference type="InterPro" id="IPR009080">
    <property type="entry name" value="tRNAsynth_Ia_anticodon-bd"/>
</dbReference>
<evidence type="ECO:0000313" key="14">
    <source>
        <dbReference type="EMBL" id="QWG00392.1"/>
    </source>
</evidence>
<dbReference type="InterPro" id="IPR013155">
    <property type="entry name" value="M/V/L/I-tRNA-synth_anticd-bd"/>
</dbReference>
<dbReference type="GO" id="GO:0005829">
    <property type="term" value="C:cytosol"/>
    <property type="evidence" value="ECO:0007669"/>
    <property type="project" value="TreeGrafter"/>
</dbReference>
<evidence type="ECO:0000256" key="1">
    <source>
        <dbReference type="ARBA" id="ARBA00005594"/>
    </source>
</evidence>
<feature type="binding site" evidence="9">
    <location>
        <position position="700"/>
    </location>
    <ligand>
        <name>ATP</name>
        <dbReference type="ChEBI" id="CHEBI:30616"/>
    </ligand>
</feature>
<dbReference type="InterPro" id="IPR001412">
    <property type="entry name" value="aa-tRNA-synth_I_CS"/>
</dbReference>
<keyword evidence="4 9" id="KW-0547">Nucleotide-binding</keyword>
<protein>
    <recommendedName>
        <fullName evidence="9">Leucine--tRNA ligase</fullName>
        <ecNumber evidence="9">6.1.1.4</ecNumber>
    </recommendedName>
    <alternativeName>
        <fullName evidence="9">Leucyl-tRNA synthetase</fullName>
        <shortName evidence="9">LeuRS</shortName>
    </alternativeName>
</protein>
<dbReference type="GO" id="GO:0005524">
    <property type="term" value="F:ATP binding"/>
    <property type="evidence" value="ECO:0007669"/>
    <property type="project" value="UniProtKB-UniRule"/>
</dbReference>
<feature type="domain" description="Leucyl-tRNA synthetase editing" evidence="13">
    <location>
        <begin position="278"/>
        <end position="458"/>
    </location>
</feature>
<keyword evidence="2 9" id="KW-0963">Cytoplasm</keyword>
<dbReference type="Gene3D" id="3.40.50.620">
    <property type="entry name" value="HUPs"/>
    <property type="match status" value="3"/>
</dbReference>
<dbReference type="GO" id="GO:0004823">
    <property type="term" value="F:leucine-tRNA ligase activity"/>
    <property type="evidence" value="ECO:0007669"/>
    <property type="project" value="UniProtKB-UniRule"/>
</dbReference>
<sequence length="924" mass="105515">MSEFNHIDFEPKWQKYWQDNNIYKVDIDSDKPKYYALDMFPYPSGAGLHVGHPLGYIASDIVSRFKRLKGFNVLHPMGFDSFGLPAEQYAIETGQHPAITTESNISTFKSQFNKIGNSYDWDREVQTSSPDYYRWTQWIFQQLFNSWYDKDANKAKDISELVAHFEANGTEGINAECDDNATQFTADEWKSFNAKSQAEVLLQYRLTFLSEAMVNWCPALGTVLANDEVKDGVSERGGHPVERKKMKQWMMRITAYADRLLNNLDGLNWSDALKEMQRNWIGKSIGCEIDFKVVDKDITLTAFTTRVDTTFGVTYVVLAPEHELIPELTTAEQKEAVDAYVETAKNRSERERQSDVKTVSGVFTGSYVINPLTGEKTPLWIADYVLAGYGTGVVMAVPSSDDRDFRFANHFDLPIVRVIEGTEDMEDPTEVKKGKMINSGFLNGLESDEAIKVAIDKLVEAGQGKAKVNFRIRDAVFSRQRYWGEPVPVYFDENGIPQLVPDEQLPLDLPEVEKYLPTPEGDPPLGNAKDWKFDGKFGYELTTMPGWAGSSWYFLRYMDPQNKEAFVSKEAAEYWNQVDLYVGGTEHATGHLLYSRFWNMFLFDMGFINHEEPFQRIVNQGMIQGRSNFVYRVKGTNQFVSHGLKKNYDVQPLYVDVNIVENDVLDTEKFKQWRQDYANAEFILEDGKYICGHVVEKMSKSKYNVVNPDVVIEKYGADTLRLYEMFLGPLEQSKPWSMQGIDGVWKFLRKLWRLFYSDAGELLVVDGKATPEELKILHKTIKKAGEDMESLSLNTTVPAYMVCVNELAAAKCHKKEVLEQLLVILSPFAPHIAEELWQTALGKTTSIVTEEFPSFDASLLVEASHTYPVSINGKMRVKLDLPIDISQEEAKEAVFANEIVQKWIEDKPIKKFIFVPKRIVNVVV</sequence>
<dbReference type="InterPro" id="IPR014729">
    <property type="entry name" value="Rossmann-like_a/b/a_fold"/>
</dbReference>
<proteinExistence type="inferred from homology"/>